<accession>A0ABS6TB21</accession>
<protein>
    <submittedName>
        <fullName evidence="1">Nucleoside 2-deoxyribosyltransferase</fullName>
    </submittedName>
</protein>
<keyword evidence="2" id="KW-1185">Reference proteome</keyword>
<proteinExistence type="predicted"/>
<dbReference type="PANTHER" id="PTHR15364:SF0">
    <property type="entry name" value="2'-DEOXYNUCLEOSIDE 5'-PHOSPHATE N-HYDROLASE 1"/>
    <property type="match status" value="1"/>
</dbReference>
<dbReference type="EMBL" id="JAHUZB010000002">
    <property type="protein sequence ID" value="MBV7390092.1"/>
    <property type="molecule type" value="Genomic_DNA"/>
</dbReference>
<dbReference type="Proteomes" id="UP000774130">
    <property type="component" value="Unassembled WGS sequence"/>
</dbReference>
<evidence type="ECO:0000313" key="1">
    <source>
        <dbReference type="EMBL" id="MBV7390092.1"/>
    </source>
</evidence>
<dbReference type="InterPro" id="IPR007710">
    <property type="entry name" value="Nucleoside_deoxyribTrfase"/>
</dbReference>
<dbReference type="Pfam" id="PF05014">
    <property type="entry name" value="Nuc_deoxyrib_tr"/>
    <property type="match status" value="1"/>
</dbReference>
<dbReference type="InterPro" id="IPR051239">
    <property type="entry name" value="2'-dNMP_N-hydrolase"/>
</dbReference>
<dbReference type="PANTHER" id="PTHR15364">
    <property type="entry name" value="2'-DEOXYNUCLEOSIDE 5'-PHOSPHATE N-HYDROLASE 1"/>
    <property type="match status" value="1"/>
</dbReference>
<gene>
    <name evidence="1" type="ORF">KUA55_05320</name>
</gene>
<comment type="caution">
    <text evidence="1">The sequence shown here is derived from an EMBL/GenBank/DDBJ whole genome shotgun (WGS) entry which is preliminary data.</text>
</comment>
<name>A0ABS6TB21_9ENTE</name>
<sequence>MTISKHIYFAAPMFANSDLRYNAYLVKKIRQLNHQVTVYLPQENGDINEKSAYADSKMIAQADADEVLKSDLLIAILDGLVIDPGVASEIGIAFAKEIPVIGLYSDTRQQGADNQKKLAALQETAENQFHYLNLFTAGLVKLNGQITNNEEDFLHGIQKFLETGEINDLS</sequence>
<organism evidence="1 2">
    <name type="scientific">Enterococcus alishanensis</name>
    <dbReference type="NCBI Taxonomy" id="1303817"/>
    <lineage>
        <taxon>Bacteria</taxon>
        <taxon>Bacillati</taxon>
        <taxon>Bacillota</taxon>
        <taxon>Bacilli</taxon>
        <taxon>Lactobacillales</taxon>
        <taxon>Enterococcaceae</taxon>
        <taxon>Enterococcus</taxon>
    </lineage>
</organism>
<reference evidence="1 2" key="1">
    <citation type="submission" date="2021-06" db="EMBL/GenBank/DDBJ databases">
        <title>Enterococcus alishanensis sp. nov., a novel lactic acid bacterium isolated from fresh coffee beans.</title>
        <authorList>
            <person name="Chen Y.-S."/>
        </authorList>
    </citation>
    <scope>NUCLEOTIDE SEQUENCE [LARGE SCALE GENOMIC DNA]</scope>
    <source>
        <strain evidence="1 2">ALS3</strain>
    </source>
</reference>
<evidence type="ECO:0000313" key="2">
    <source>
        <dbReference type="Proteomes" id="UP000774130"/>
    </source>
</evidence>